<dbReference type="InterPro" id="IPR036179">
    <property type="entry name" value="Ig-like_dom_sf"/>
</dbReference>
<dbReference type="SUPFAM" id="SSF48726">
    <property type="entry name" value="Immunoglobulin"/>
    <property type="match status" value="1"/>
</dbReference>
<dbReference type="PANTHER" id="PTHR25466:SF3">
    <property type="entry name" value="PROGRAMMED CELL DEATH 1 LIGAND 1"/>
    <property type="match status" value="1"/>
</dbReference>
<dbReference type="GO" id="GO:0042102">
    <property type="term" value="P:positive regulation of T cell proliferation"/>
    <property type="evidence" value="ECO:0007669"/>
    <property type="project" value="TreeGrafter"/>
</dbReference>
<evidence type="ECO:0000256" key="6">
    <source>
        <dbReference type="ARBA" id="ARBA00023136"/>
    </source>
</evidence>
<evidence type="ECO:0000256" key="7">
    <source>
        <dbReference type="ARBA" id="ARBA00023157"/>
    </source>
</evidence>
<keyword evidence="5 11" id="KW-1133">Transmembrane helix</keyword>
<dbReference type="GO" id="GO:0009897">
    <property type="term" value="C:external side of plasma membrane"/>
    <property type="evidence" value="ECO:0007669"/>
    <property type="project" value="TreeGrafter"/>
</dbReference>
<evidence type="ECO:0000256" key="10">
    <source>
        <dbReference type="ARBA" id="ARBA00023319"/>
    </source>
</evidence>
<keyword evidence="6 11" id="KW-0472">Membrane</keyword>
<dbReference type="GO" id="GO:0031295">
    <property type="term" value="P:T cell costimulation"/>
    <property type="evidence" value="ECO:0007669"/>
    <property type="project" value="TreeGrafter"/>
</dbReference>
<sequence length="210" mass="23450">MKMIFRILLLISLISCVSRTFVVNVTQTSYQAEENHNITLEWTFTTKPHTSSTSVNILCNLFIDHKDLVLFHLHEGVEVSESQDQQFSGRVQFDKDVLREGRIRLHLSRLGTNDSGLYLCEVKTDDGWGSGSCQLNVTAGDDVFQNQRPTVSPQPDSHSGIGLLAGLGLGLGLAAVVTAALLAAWKVYFFRTHSVREEIRMSERGYYCTP</sequence>
<keyword evidence="8" id="KW-0675">Receptor</keyword>
<comment type="caution">
    <text evidence="13">The sequence shown here is derived from an EMBL/GenBank/DDBJ whole genome shotgun (WGS) entry which is preliminary data.</text>
</comment>
<keyword evidence="10" id="KW-0393">Immunoglobulin domain</keyword>
<keyword evidence="14" id="KW-1185">Reference proteome</keyword>
<evidence type="ECO:0000256" key="8">
    <source>
        <dbReference type="ARBA" id="ARBA00023170"/>
    </source>
</evidence>
<dbReference type="GO" id="GO:0042130">
    <property type="term" value="P:negative regulation of T cell proliferation"/>
    <property type="evidence" value="ECO:0007669"/>
    <property type="project" value="TreeGrafter"/>
</dbReference>
<dbReference type="Gene3D" id="2.60.40.10">
    <property type="entry name" value="Immunoglobulins"/>
    <property type="match status" value="1"/>
</dbReference>
<dbReference type="GO" id="GO:0071222">
    <property type="term" value="P:cellular response to lipopolysaccharide"/>
    <property type="evidence" value="ECO:0007669"/>
    <property type="project" value="TreeGrafter"/>
</dbReference>
<keyword evidence="9" id="KW-0325">Glycoprotein</keyword>
<dbReference type="InterPro" id="IPR013783">
    <property type="entry name" value="Ig-like_fold"/>
</dbReference>
<organism evidence="13 14">
    <name type="scientific">Channa striata</name>
    <name type="common">Snakehead murrel</name>
    <name type="synonym">Ophicephalus striatus</name>
    <dbReference type="NCBI Taxonomy" id="64152"/>
    <lineage>
        <taxon>Eukaryota</taxon>
        <taxon>Metazoa</taxon>
        <taxon>Chordata</taxon>
        <taxon>Craniata</taxon>
        <taxon>Vertebrata</taxon>
        <taxon>Euteleostomi</taxon>
        <taxon>Actinopterygii</taxon>
        <taxon>Neopterygii</taxon>
        <taxon>Teleostei</taxon>
        <taxon>Neoteleostei</taxon>
        <taxon>Acanthomorphata</taxon>
        <taxon>Anabantaria</taxon>
        <taxon>Anabantiformes</taxon>
        <taxon>Channoidei</taxon>
        <taxon>Channidae</taxon>
        <taxon>Channa</taxon>
    </lineage>
</organism>
<evidence type="ECO:0000256" key="5">
    <source>
        <dbReference type="ARBA" id="ARBA00022989"/>
    </source>
</evidence>
<dbReference type="GO" id="GO:0007166">
    <property type="term" value="P:cell surface receptor signaling pathway"/>
    <property type="evidence" value="ECO:0007669"/>
    <property type="project" value="TreeGrafter"/>
</dbReference>
<evidence type="ECO:0000313" key="13">
    <source>
        <dbReference type="EMBL" id="KAK2863252.1"/>
    </source>
</evidence>
<feature type="signal peptide" evidence="12">
    <location>
        <begin position="1"/>
        <end position="19"/>
    </location>
</feature>
<dbReference type="EMBL" id="JAUPFM010000001">
    <property type="protein sequence ID" value="KAK2863252.1"/>
    <property type="molecule type" value="Genomic_DNA"/>
</dbReference>
<accession>A0AA88T535</accession>
<feature type="chain" id="PRO_5041663186" description="Immunoglobulin V-set domain-containing protein" evidence="12">
    <location>
        <begin position="20"/>
        <end position="210"/>
    </location>
</feature>
<dbReference type="PANTHER" id="PTHR25466">
    <property type="entry name" value="T-LYMPHOCYTE ACTIVATION ANTIGEN"/>
    <property type="match status" value="1"/>
</dbReference>
<evidence type="ECO:0000256" key="1">
    <source>
        <dbReference type="ARBA" id="ARBA00004251"/>
    </source>
</evidence>
<feature type="transmembrane region" description="Helical" evidence="11">
    <location>
        <begin position="161"/>
        <end position="185"/>
    </location>
</feature>
<keyword evidence="3 11" id="KW-0812">Transmembrane</keyword>
<dbReference type="InterPro" id="IPR051713">
    <property type="entry name" value="T-cell_Activation_Regulation"/>
</dbReference>
<evidence type="ECO:0000256" key="2">
    <source>
        <dbReference type="ARBA" id="ARBA00022475"/>
    </source>
</evidence>
<evidence type="ECO:0000256" key="3">
    <source>
        <dbReference type="ARBA" id="ARBA00022692"/>
    </source>
</evidence>
<evidence type="ECO:0000256" key="12">
    <source>
        <dbReference type="SAM" id="SignalP"/>
    </source>
</evidence>
<evidence type="ECO:0000256" key="4">
    <source>
        <dbReference type="ARBA" id="ARBA00022729"/>
    </source>
</evidence>
<evidence type="ECO:0000313" key="14">
    <source>
        <dbReference type="Proteomes" id="UP001187415"/>
    </source>
</evidence>
<evidence type="ECO:0008006" key="15">
    <source>
        <dbReference type="Google" id="ProtNLM"/>
    </source>
</evidence>
<keyword evidence="2" id="KW-1003">Cell membrane</keyword>
<keyword evidence="4 12" id="KW-0732">Signal</keyword>
<evidence type="ECO:0000256" key="9">
    <source>
        <dbReference type="ARBA" id="ARBA00023180"/>
    </source>
</evidence>
<comment type="subcellular location">
    <subcellularLocation>
        <location evidence="1">Cell membrane</location>
        <topology evidence="1">Single-pass type I membrane protein</topology>
    </subcellularLocation>
</comment>
<name>A0AA88T535_CHASR</name>
<protein>
    <recommendedName>
        <fullName evidence="15">Immunoglobulin V-set domain-containing protein</fullName>
    </recommendedName>
</protein>
<dbReference type="GO" id="GO:0006955">
    <property type="term" value="P:immune response"/>
    <property type="evidence" value="ECO:0007669"/>
    <property type="project" value="TreeGrafter"/>
</dbReference>
<reference evidence="13" key="1">
    <citation type="submission" date="2023-07" db="EMBL/GenBank/DDBJ databases">
        <title>Chromosome-level Genome Assembly of Striped Snakehead (Channa striata).</title>
        <authorList>
            <person name="Liu H."/>
        </authorList>
    </citation>
    <scope>NUCLEOTIDE SEQUENCE</scope>
    <source>
        <strain evidence="13">Gz</strain>
        <tissue evidence="13">Muscle</tissue>
    </source>
</reference>
<evidence type="ECO:0000256" key="11">
    <source>
        <dbReference type="SAM" id="Phobius"/>
    </source>
</evidence>
<gene>
    <name evidence="13" type="ORF">Q5P01_002785</name>
</gene>
<dbReference type="Proteomes" id="UP001187415">
    <property type="component" value="Unassembled WGS sequence"/>
</dbReference>
<keyword evidence="7" id="KW-1015">Disulfide bond</keyword>
<proteinExistence type="predicted"/>
<dbReference type="AlphaFoldDB" id="A0AA88T535"/>